<proteinExistence type="predicted"/>
<keyword evidence="2" id="KW-0732">Signal</keyword>
<dbReference type="EMBL" id="WNDX01000175">
    <property type="protein sequence ID" value="KAF1037790.1"/>
    <property type="molecule type" value="Genomic_DNA"/>
</dbReference>
<dbReference type="Proteomes" id="UP000462435">
    <property type="component" value="Unassembled WGS sequence"/>
</dbReference>
<dbReference type="AlphaFoldDB" id="A0A7V8FTR4"/>
<accession>A0A7V8FTR4</accession>
<evidence type="ECO:0008006" key="5">
    <source>
        <dbReference type="Google" id="ProtNLM"/>
    </source>
</evidence>
<sequence length="202" mass="21359">MRTPSFHFRCALGAAGLGLVLAISAPAHAAPLVDLIAVDILPMTEQLKTDLKLNSNQQTLWHQTEQKTRAILAQRQQRRARLQEVTDKVLRTPGAEFRALAAAYDEDSAASEQEAHQLRELWFSMADALDDPQRKQVQDYILDRMQRVADGPGKSEGGRGGGRGRSPGGMGGGLGGVGSAGGMGGMSGGRGNTGSFGSDAGF</sequence>
<protein>
    <recommendedName>
        <fullName evidence="5">Periplasmic heavy metal sensor</fullName>
    </recommendedName>
</protein>
<reference evidence="4" key="1">
    <citation type="journal article" date="2020" name="MBio">
        <title>Horizontal gene transfer to a defensive symbiont with a reduced genome amongst a multipartite beetle microbiome.</title>
        <authorList>
            <person name="Waterworth S.C."/>
            <person name="Florez L.V."/>
            <person name="Rees E.R."/>
            <person name="Hertweck C."/>
            <person name="Kaltenpoth M."/>
            <person name="Kwan J.C."/>
        </authorList>
    </citation>
    <scope>NUCLEOTIDE SEQUENCE [LARGE SCALE GENOMIC DNA]</scope>
</reference>
<name>A0A7V8FTR4_9BURK</name>
<evidence type="ECO:0000256" key="2">
    <source>
        <dbReference type="SAM" id="SignalP"/>
    </source>
</evidence>
<feature type="chain" id="PRO_5031094166" description="Periplasmic heavy metal sensor" evidence="2">
    <location>
        <begin position="30"/>
        <end position="202"/>
    </location>
</feature>
<feature type="region of interest" description="Disordered" evidence="1">
    <location>
        <begin position="146"/>
        <end position="202"/>
    </location>
</feature>
<evidence type="ECO:0000256" key="1">
    <source>
        <dbReference type="SAM" id="MobiDB-lite"/>
    </source>
</evidence>
<feature type="compositionally biased region" description="Gly residues" evidence="1">
    <location>
        <begin position="154"/>
        <end position="194"/>
    </location>
</feature>
<gene>
    <name evidence="3" type="ORF">GAK35_03883</name>
</gene>
<comment type="caution">
    <text evidence="3">The sequence shown here is derived from an EMBL/GenBank/DDBJ whole genome shotgun (WGS) entry which is preliminary data.</text>
</comment>
<organism evidence="3 4">
    <name type="scientific">Herbaspirillum frisingense</name>
    <dbReference type="NCBI Taxonomy" id="92645"/>
    <lineage>
        <taxon>Bacteria</taxon>
        <taxon>Pseudomonadati</taxon>
        <taxon>Pseudomonadota</taxon>
        <taxon>Betaproteobacteria</taxon>
        <taxon>Burkholderiales</taxon>
        <taxon>Oxalobacteraceae</taxon>
        <taxon>Herbaspirillum</taxon>
    </lineage>
</organism>
<feature type="signal peptide" evidence="2">
    <location>
        <begin position="1"/>
        <end position="29"/>
    </location>
</feature>
<evidence type="ECO:0000313" key="3">
    <source>
        <dbReference type="EMBL" id="KAF1037790.1"/>
    </source>
</evidence>
<evidence type="ECO:0000313" key="4">
    <source>
        <dbReference type="Proteomes" id="UP000462435"/>
    </source>
</evidence>